<evidence type="ECO:0000313" key="8">
    <source>
        <dbReference type="Proteomes" id="UP000284676"/>
    </source>
</evidence>
<dbReference type="PANTHER" id="PTHR43280">
    <property type="entry name" value="ARAC-FAMILY TRANSCRIPTIONAL REGULATOR"/>
    <property type="match status" value="1"/>
</dbReference>
<keyword evidence="5" id="KW-0812">Transmembrane</keyword>
<gene>
    <name evidence="7" type="ORF">DW663_03880</name>
</gene>
<sequence length="700" mass="83328">MKTILKKEYWNKISNKLIPIFVFLIIFLLTIYNTNKILNQTQKENLQKAEELYQSIDKKLNFLNITLYELKTSSQFKAYFSENSSISEKRYKRIKLYEYLKKTNTIYNRLGFSIEFFEKNENLVFSNLGVMDKTQYFKYNDFPENLEEKQKFLNKVGEKINFVFYQGSFEKNSNIYWIISLDREAFFSEIYFELDNWYLTNGNFNINLGKKPPFSDIIPEKMIKFKISYFNGDFIYSFPKINRVEIFSYELFKLIVIAGILYFLCYLLKLFIIEPVRSLATKIGYSGKNIKQEVKFIEQKIEEITLENKNLEYTISDMKVYQNRKKIKDFLLGLNNLESIQDIISNIPVLNLKNYRVLILEILDVEVTDNIYDKIKISKEFVSKYFEEEVIYEIVDIDYKSIAIILEDKLSEEELEEVMICLANHCERNFKLTFSIAITKEYAKLNEMPRAYKEAKKILDYKFVFKQKRVIFLKDLDETQTKKYYYPIEIEAKLITKTLNANEIGIKRILDEIFDESNTADIDKKHLKEFSGLLYNSLGRILIQLKEMNSDIDPKIFSSEEILRANDLKELREKFEEKILDVCKIAKEKDEDDNSDIKNKIEKYLEDNYHIDISLDNLADYLGHSFKYTSILFKKVMGDNFKNYLNIYRIEKAKEIMAENKDIKIKDLAERIGYNSSNTFIRIFRKYEGVSPGKYFGLNE</sequence>
<evidence type="ECO:0000256" key="5">
    <source>
        <dbReference type="SAM" id="Phobius"/>
    </source>
</evidence>
<feature type="coiled-coil region" evidence="4">
    <location>
        <begin position="39"/>
        <end position="66"/>
    </location>
</feature>
<evidence type="ECO:0000256" key="3">
    <source>
        <dbReference type="ARBA" id="ARBA00023163"/>
    </source>
</evidence>
<keyword evidence="2" id="KW-0238">DNA-binding</keyword>
<dbReference type="InterPro" id="IPR018062">
    <property type="entry name" value="HTH_AraC-typ_CS"/>
</dbReference>
<protein>
    <submittedName>
        <fullName evidence="7">Helix-turn-helix domain-containing protein</fullName>
    </submittedName>
</protein>
<dbReference type="Proteomes" id="UP000284676">
    <property type="component" value="Unassembled WGS sequence"/>
</dbReference>
<reference evidence="7 8" key="1">
    <citation type="submission" date="2018-08" db="EMBL/GenBank/DDBJ databases">
        <title>A genome reference for cultivated species of the human gut microbiota.</title>
        <authorList>
            <person name="Zou Y."/>
            <person name="Xue W."/>
            <person name="Luo G."/>
        </authorList>
    </citation>
    <scope>NUCLEOTIDE SEQUENCE [LARGE SCALE GENOMIC DNA]</scope>
    <source>
        <strain evidence="7 8">AM25-1</strain>
    </source>
</reference>
<dbReference type="InterPro" id="IPR009057">
    <property type="entry name" value="Homeodomain-like_sf"/>
</dbReference>
<dbReference type="InterPro" id="IPR020449">
    <property type="entry name" value="Tscrpt_reg_AraC-type_HTH"/>
</dbReference>
<dbReference type="SUPFAM" id="SSF46689">
    <property type="entry name" value="Homeodomain-like"/>
    <property type="match status" value="1"/>
</dbReference>
<keyword evidence="3" id="KW-0804">Transcription</keyword>
<name>A0A414PZI6_FUSMR</name>
<evidence type="ECO:0000259" key="6">
    <source>
        <dbReference type="PROSITE" id="PS01124"/>
    </source>
</evidence>
<comment type="caution">
    <text evidence="7">The sequence shown here is derived from an EMBL/GenBank/DDBJ whole genome shotgun (WGS) entry which is preliminary data.</text>
</comment>
<dbReference type="PROSITE" id="PS00041">
    <property type="entry name" value="HTH_ARAC_FAMILY_1"/>
    <property type="match status" value="1"/>
</dbReference>
<feature type="transmembrane region" description="Helical" evidence="5">
    <location>
        <begin position="251"/>
        <end position="272"/>
    </location>
</feature>
<evidence type="ECO:0000256" key="4">
    <source>
        <dbReference type="SAM" id="Coils"/>
    </source>
</evidence>
<dbReference type="GO" id="GO:0003700">
    <property type="term" value="F:DNA-binding transcription factor activity"/>
    <property type="evidence" value="ECO:0007669"/>
    <property type="project" value="InterPro"/>
</dbReference>
<dbReference type="SMART" id="SM00342">
    <property type="entry name" value="HTH_ARAC"/>
    <property type="match status" value="1"/>
</dbReference>
<dbReference type="PROSITE" id="PS01124">
    <property type="entry name" value="HTH_ARAC_FAMILY_2"/>
    <property type="match status" value="1"/>
</dbReference>
<dbReference type="AlphaFoldDB" id="A0A414PZI6"/>
<dbReference type="PANTHER" id="PTHR43280:SF10">
    <property type="entry name" value="REGULATORY PROTEIN POCR"/>
    <property type="match status" value="1"/>
</dbReference>
<keyword evidence="5" id="KW-1133">Transmembrane helix</keyword>
<keyword evidence="5" id="KW-0472">Membrane</keyword>
<accession>A0A414PZI6</accession>
<feature type="transmembrane region" description="Helical" evidence="5">
    <location>
        <begin position="17"/>
        <end position="34"/>
    </location>
</feature>
<dbReference type="InterPro" id="IPR018060">
    <property type="entry name" value="HTH_AraC"/>
</dbReference>
<dbReference type="PRINTS" id="PR00032">
    <property type="entry name" value="HTHARAC"/>
</dbReference>
<dbReference type="Gene3D" id="1.10.10.60">
    <property type="entry name" value="Homeodomain-like"/>
    <property type="match status" value="2"/>
</dbReference>
<keyword evidence="1" id="KW-0805">Transcription regulation</keyword>
<dbReference type="GO" id="GO:0043565">
    <property type="term" value="F:sequence-specific DNA binding"/>
    <property type="evidence" value="ECO:0007669"/>
    <property type="project" value="InterPro"/>
</dbReference>
<evidence type="ECO:0000256" key="1">
    <source>
        <dbReference type="ARBA" id="ARBA00023015"/>
    </source>
</evidence>
<feature type="domain" description="HTH araC/xylS-type" evidence="6">
    <location>
        <begin position="599"/>
        <end position="698"/>
    </location>
</feature>
<proteinExistence type="predicted"/>
<evidence type="ECO:0000313" key="7">
    <source>
        <dbReference type="EMBL" id="RHF73936.1"/>
    </source>
</evidence>
<organism evidence="7 8">
    <name type="scientific">Fusobacterium mortiferum</name>
    <dbReference type="NCBI Taxonomy" id="850"/>
    <lineage>
        <taxon>Bacteria</taxon>
        <taxon>Fusobacteriati</taxon>
        <taxon>Fusobacteriota</taxon>
        <taxon>Fusobacteriia</taxon>
        <taxon>Fusobacteriales</taxon>
        <taxon>Fusobacteriaceae</taxon>
        <taxon>Fusobacterium</taxon>
    </lineage>
</organism>
<evidence type="ECO:0000256" key="2">
    <source>
        <dbReference type="ARBA" id="ARBA00023125"/>
    </source>
</evidence>
<dbReference type="RefSeq" id="WP_118126009.1">
    <property type="nucleotide sequence ID" value="NZ_CAEUHP010000001.1"/>
</dbReference>
<dbReference type="EMBL" id="QRHL01000003">
    <property type="protein sequence ID" value="RHF73936.1"/>
    <property type="molecule type" value="Genomic_DNA"/>
</dbReference>
<feature type="coiled-coil region" evidence="4">
    <location>
        <begin position="287"/>
        <end position="314"/>
    </location>
</feature>
<dbReference type="Pfam" id="PF12833">
    <property type="entry name" value="HTH_18"/>
    <property type="match status" value="1"/>
</dbReference>
<keyword evidence="4" id="KW-0175">Coiled coil</keyword>